<protein>
    <submittedName>
        <fullName evidence="2">Uncharacterized protein</fullName>
    </submittedName>
</protein>
<sequence length="690" mass="74234">MSVAAAVPRGHPPLLLDSTLVWARSAAFTSPQAAACPSLLTSPTCARSPAIMMTAVPPPAVAKLPSYSCDEDAACDAIGRGFGFDSDADGPRVGFCPINHSYSFWGRPRDLVVGQSEPKHCGCLHVAPPGGGRGDSDKAAPEENSKTQEVAAEGLISRWHSHFHTSTSQAVPTVATAIIRGDNGRRRSFASFPATRTSSSPSETATAAVLPAMKLRQGSAGGGGGPHAALTYVPAHLAPQQPSSPALQPIPLPNGRSSNRESVSGGGAGAATPSRRPAHLVKPSAMTSQICAAQRSRAATRIQAVWRGFRIRRLYLRLIVWRLRPPPQQQDTYWGIRELPPIPDLPEVSLFTQYGRPSQFRTVKRRVWFDLEGPFWGTAAPGSLPHGSQSQSQQQGQQHQHQQQKQRQQQKQQNLEQLAQSEVVGSVAVLPPTTPEARRPRPRVPLRLAVPPRAEADVPMSEVERILAGGFWRVDGQGVSGAPAGARETSRSGEGEEGLSLYMRAKMRQEEREAEDALQMLSYEPHDLMHKLGSLKERTMERLGSLGRTIGETLSSGLLLGGRGHGHEQRAHGQQQSQEHGLWHWHWHTTDKEQAGRGVQARSLPRAGRWGISGAASGRNKLYCNGGNGLLGGGGGGGSGIEWSLRLPLLTVVGADGQSHTEVPPGAVAIPIAINRQRYRNRSHVTRMSF</sequence>
<dbReference type="Proteomes" id="UP001165090">
    <property type="component" value="Unassembled WGS sequence"/>
</dbReference>
<feature type="compositionally biased region" description="Low complexity" evidence="1">
    <location>
        <begin position="386"/>
        <end position="413"/>
    </location>
</feature>
<comment type="caution">
    <text evidence="2">The sequence shown here is derived from an EMBL/GenBank/DDBJ whole genome shotgun (WGS) entry which is preliminary data.</text>
</comment>
<name>A0ABQ5SH55_9CHLO</name>
<dbReference type="EMBL" id="BSDZ01000080">
    <property type="protein sequence ID" value="GLI69205.1"/>
    <property type="molecule type" value="Genomic_DNA"/>
</dbReference>
<feature type="region of interest" description="Disordered" evidence="1">
    <location>
        <begin position="379"/>
        <end position="416"/>
    </location>
</feature>
<feature type="region of interest" description="Disordered" evidence="1">
    <location>
        <begin position="479"/>
        <end position="498"/>
    </location>
</feature>
<organism evidence="2 3">
    <name type="scientific">Volvox africanus</name>
    <dbReference type="NCBI Taxonomy" id="51714"/>
    <lineage>
        <taxon>Eukaryota</taxon>
        <taxon>Viridiplantae</taxon>
        <taxon>Chlorophyta</taxon>
        <taxon>core chlorophytes</taxon>
        <taxon>Chlorophyceae</taxon>
        <taxon>CS clade</taxon>
        <taxon>Chlamydomonadales</taxon>
        <taxon>Volvocaceae</taxon>
        <taxon>Volvox</taxon>
    </lineage>
</organism>
<dbReference type="InterPro" id="IPR000048">
    <property type="entry name" value="IQ_motif_EF-hand-BS"/>
</dbReference>
<dbReference type="SMART" id="SM00015">
    <property type="entry name" value="IQ"/>
    <property type="match status" value="1"/>
</dbReference>
<feature type="compositionally biased region" description="Basic and acidic residues" evidence="1">
    <location>
        <begin position="134"/>
        <end position="146"/>
    </location>
</feature>
<proteinExistence type="predicted"/>
<feature type="region of interest" description="Disordered" evidence="1">
    <location>
        <begin position="125"/>
        <end position="147"/>
    </location>
</feature>
<evidence type="ECO:0000256" key="1">
    <source>
        <dbReference type="SAM" id="MobiDB-lite"/>
    </source>
</evidence>
<dbReference type="PROSITE" id="PS50096">
    <property type="entry name" value="IQ"/>
    <property type="match status" value="1"/>
</dbReference>
<dbReference type="Pfam" id="PF00612">
    <property type="entry name" value="IQ"/>
    <property type="match status" value="1"/>
</dbReference>
<evidence type="ECO:0000313" key="3">
    <source>
        <dbReference type="Proteomes" id="UP001165090"/>
    </source>
</evidence>
<keyword evidence="3" id="KW-1185">Reference proteome</keyword>
<feature type="compositionally biased region" description="Low complexity" evidence="1">
    <location>
        <begin position="239"/>
        <end position="249"/>
    </location>
</feature>
<accession>A0ABQ5SH55</accession>
<evidence type="ECO:0000313" key="2">
    <source>
        <dbReference type="EMBL" id="GLI69205.1"/>
    </source>
</evidence>
<gene>
    <name evidence="2" type="ORF">VaNZ11_013778</name>
</gene>
<dbReference type="CDD" id="cd23767">
    <property type="entry name" value="IQCD"/>
    <property type="match status" value="1"/>
</dbReference>
<feature type="region of interest" description="Disordered" evidence="1">
    <location>
        <begin position="239"/>
        <end position="283"/>
    </location>
</feature>
<reference evidence="2 3" key="1">
    <citation type="journal article" date="2023" name="IScience">
        <title>Expanded male sex-determining region conserved during the evolution of homothallism in the green alga Volvox.</title>
        <authorList>
            <person name="Yamamoto K."/>
            <person name="Matsuzaki R."/>
            <person name="Mahakham W."/>
            <person name="Heman W."/>
            <person name="Sekimoto H."/>
            <person name="Kawachi M."/>
            <person name="Minakuchi Y."/>
            <person name="Toyoda A."/>
            <person name="Nozaki H."/>
        </authorList>
    </citation>
    <scope>NUCLEOTIDE SEQUENCE [LARGE SCALE GENOMIC DNA]</scope>
    <source>
        <strain evidence="2 3">NIES-4468</strain>
    </source>
</reference>